<feature type="signal peptide" evidence="1">
    <location>
        <begin position="1"/>
        <end position="32"/>
    </location>
</feature>
<accession>A0AAE0RPI2</accession>
<evidence type="ECO:0000256" key="1">
    <source>
        <dbReference type="SAM" id="SignalP"/>
    </source>
</evidence>
<name>A0AAE0RPI2_9BIVA</name>
<dbReference type="CDD" id="cd00117">
    <property type="entry name" value="TFP"/>
    <property type="match status" value="1"/>
</dbReference>
<reference evidence="2" key="3">
    <citation type="submission" date="2023-05" db="EMBL/GenBank/DDBJ databases">
        <authorList>
            <person name="Smith C.H."/>
        </authorList>
    </citation>
    <scope>NUCLEOTIDE SEQUENCE</scope>
    <source>
        <strain evidence="2">CHS0354</strain>
        <tissue evidence="2">Mantle</tissue>
    </source>
</reference>
<evidence type="ECO:0000313" key="3">
    <source>
        <dbReference type="Proteomes" id="UP001195483"/>
    </source>
</evidence>
<dbReference type="AlphaFoldDB" id="A0AAE0RPI2"/>
<gene>
    <name evidence="2" type="ORF">CHS0354_008439</name>
</gene>
<comment type="caution">
    <text evidence="2">The sequence shown here is derived from an EMBL/GenBank/DDBJ whole genome shotgun (WGS) entry which is preliminary data.</text>
</comment>
<organism evidence="2 3">
    <name type="scientific">Potamilus streckersoni</name>
    <dbReference type="NCBI Taxonomy" id="2493646"/>
    <lineage>
        <taxon>Eukaryota</taxon>
        <taxon>Metazoa</taxon>
        <taxon>Spiralia</taxon>
        <taxon>Lophotrochozoa</taxon>
        <taxon>Mollusca</taxon>
        <taxon>Bivalvia</taxon>
        <taxon>Autobranchia</taxon>
        <taxon>Heteroconchia</taxon>
        <taxon>Palaeoheterodonta</taxon>
        <taxon>Unionida</taxon>
        <taxon>Unionoidea</taxon>
        <taxon>Unionidae</taxon>
        <taxon>Ambleminae</taxon>
        <taxon>Lampsilini</taxon>
        <taxon>Potamilus</taxon>
    </lineage>
</organism>
<reference evidence="2" key="2">
    <citation type="journal article" date="2021" name="Genome Biol. Evol.">
        <title>Developing a high-quality reference genome for a parasitic bivalve with doubly uniparental inheritance (Bivalvia: Unionida).</title>
        <authorList>
            <person name="Smith C.H."/>
        </authorList>
    </citation>
    <scope>NUCLEOTIDE SEQUENCE</scope>
    <source>
        <strain evidence="2">CHS0354</strain>
        <tissue evidence="2">Mantle</tissue>
    </source>
</reference>
<feature type="chain" id="PRO_5042172543" evidence="1">
    <location>
        <begin position="33"/>
        <end position="522"/>
    </location>
</feature>
<keyword evidence="3" id="KW-1185">Reference proteome</keyword>
<keyword evidence="1" id="KW-0732">Signal</keyword>
<proteinExistence type="predicted"/>
<sequence>MYIFLHVLVHTYGKICMWIVLCLLATKSSSSAVQPVEYVAPVNPCRSVDRLCPTTCSVMQMKGQFTCNFCVCLNKDSYMTWPTLHPSITPSTTPIAQHPGNIIVNNIEYTSISDPCDVAQDGMCPVVCGTSPGITVNGTTCRHCACQGVVWTTTQSSPYSPATKTVNFSISDPCDPANDRVCPVRCNAVHSIMANGSFCRRCQCSPDSGLLPLIGKRGAERCDTFYENHCPLTCLYGLQENIYLHCPICRCRESPESGQHNSGSDVLNMNLHPPVQIDSYLSPTSLSTTLRAVNTPAVSVHWSTDVSLHTVTCRSNKTVCDSRCYAKIFDHISQSYMCCNCPDNHDAITSSPYWTTNSPPTHPIIKTTTFSQPVKSKTTETTTLPSTSVSSASNNTKATSLNGTKDVNYANRTVCYFCSSIVCQSEEIVQCEEGNNFCLNSITQYEDGSRTILRGCTMKDLCFTKWWLETSDKTTCLSMSNDIRGPTHHVGTCHFCCQGSRCNMQARIPNENLYDGRTYSLP</sequence>
<reference evidence="2" key="1">
    <citation type="journal article" date="2021" name="Genome Biol. Evol.">
        <title>A High-Quality Reference Genome for a Parasitic Bivalve with Doubly Uniparental Inheritance (Bivalvia: Unionida).</title>
        <authorList>
            <person name="Smith C.H."/>
        </authorList>
    </citation>
    <scope>NUCLEOTIDE SEQUENCE</scope>
    <source>
        <strain evidence="2">CHS0354</strain>
    </source>
</reference>
<dbReference type="EMBL" id="JAEAOA010000557">
    <property type="protein sequence ID" value="KAK3577343.1"/>
    <property type="molecule type" value="Genomic_DNA"/>
</dbReference>
<protein>
    <submittedName>
        <fullName evidence="2">Uncharacterized protein</fullName>
    </submittedName>
</protein>
<evidence type="ECO:0000313" key="2">
    <source>
        <dbReference type="EMBL" id="KAK3577343.1"/>
    </source>
</evidence>
<dbReference type="Proteomes" id="UP001195483">
    <property type="component" value="Unassembled WGS sequence"/>
</dbReference>